<gene>
    <name evidence="2" type="ORF">ACH5RR_008882</name>
</gene>
<name>A0ABD3AGJ4_9GENT</name>
<evidence type="ECO:0000259" key="1">
    <source>
        <dbReference type="Pfam" id="PF26138"/>
    </source>
</evidence>
<protein>
    <recommendedName>
        <fullName evidence="1">DUF8040 domain-containing protein</fullName>
    </recommendedName>
</protein>
<comment type="caution">
    <text evidence="2">The sequence shown here is derived from an EMBL/GenBank/DDBJ whole genome shotgun (WGS) entry which is preliminary data.</text>
</comment>
<accession>A0ABD3AGJ4</accession>
<dbReference type="EMBL" id="JBJUIK010000004">
    <property type="protein sequence ID" value="KAL3529560.1"/>
    <property type="molecule type" value="Genomic_DNA"/>
</dbReference>
<dbReference type="Proteomes" id="UP001630127">
    <property type="component" value="Unassembled WGS sequence"/>
</dbReference>
<evidence type="ECO:0000313" key="3">
    <source>
        <dbReference type="Proteomes" id="UP001630127"/>
    </source>
</evidence>
<dbReference type="PANTHER" id="PTHR46250:SF15">
    <property type="entry name" value="OS01G0523800 PROTEIN"/>
    <property type="match status" value="1"/>
</dbReference>
<dbReference type="Pfam" id="PF26138">
    <property type="entry name" value="DUF8040"/>
    <property type="match status" value="1"/>
</dbReference>
<dbReference type="AlphaFoldDB" id="A0ABD3AGJ4"/>
<sequence length="186" mass="21936">MQYLFRLISENDAACISQLRMDRRAFSILYEMVRDVGGLRDTRNMKLEETIAMFVYVLAHHKKNRIVAHKFLSGETVSRHFNQWLLAVLRLYHMLLKTPVSIFDDCIDDNWKYFKRHKEARGFRNMKFPYLDELELVYGEDRANGEVVEDHEDAVNNLEAEEKSTKAASYVNYETDDEISISTSRI</sequence>
<proteinExistence type="predicted"/>
<evidence type="ECO:0000313" key="2">
    <source>
        <dbReference type="EMBL" id="KAL3529560.1"/>
    </source>
</evidence>
<reference evidence="2 3" key="1">
    <citation type="submission" date="2024-11" db="EMBL/GenBank/DDBJ databases">
        <title>A near-complete genome assembly of Cinchona calisaya.</title>
        <authorList>
            <person name="Lian D.C."/>
            <person name="Zhao X.W."/>
            <person name="Wei L."/>
        </authorList>
    </citation>
    <scope>NUCLEOTIDE SEQUENCE [LARGE SCALE GENOMIC DNA]</scope>
    <source>
        <tissue evidence="2">Nenye</tissue>
    </source>
</reference>
<dbReference type="PANTHER" id="PTHR46250">
    <property type="entry name" value="MYB/SANT-LIKE DNA-BINDING DOMAIN PROTEIN-RELATED"/>
    <property type="match status" value="1"/>
</dbReference>
<feature type="domain" description="DUF8040" evidence="1">
    <location>
        <begin position="3"/>
        <end position="89"/>
    </location>
</feature>
<organism evidence="2 3">
    <name type="scientific">Cinchona calisaya</name>
    <dbReference type="NCBI Taxonomy" id="153742"/>
    <lineage>
        <taxon>Eukaryota</taxon>
        <taxon>Viridiplantae</taxon>
        <taxon>Streptophyta</taxon>
        <taxon>Embryophyta</taxon>
        <taxon>Tracheophyta</taxon>
        <taxon>Spermatophyta</taxon>
        <taxon>Magnoliopsida</taxon>
        <taxon>eudicotyledons</taxon>
        <taxon>Gunneridae</taxon>
        <taxon>Pentapetalae</taxon>
        <taxon>asterids</taxon>
        <taxon>lamiids</taxon>
        <taxon>Gentianales</taxon>
        <taxon>Rubiaceae</taxon>
        <taxon>Cinchonoideae</taxon>
        <taxon>Cinchoneae</taxon>
        <taxon>Cinchona</taxon>
    </lineage>
</organism>
<keyword evidence="3" id="KW-1185">Reference proteome</keyword>
<dbReference type="InterPro" id="IPR058353">
    <property type="entry name" value="DUF8040"/>
</dbReference>